<keyword evidence="2" id="KW-1185">Reference proteome</keyword>
<organism evidence="1 2">
    <name type="scientific">Nipponia nippon</name>
    <name type="common">Crested ibis</name>
    <name type="synonym">Ibis nippon</name>
    <dbReference type="NCBI Taxonomy" id="128390"/>
    <lineage>
        <taxon>Eukaryota</taxon>
        <taxon>Metazoa</taxon>
        <taxon>Chordata</taxon>
        <taxon>Craniata</taxon>
        <taxon>Vertebrata</taxon>
        <taxon>Euteleostomi</taxon>
        <taxon>Archelosauria</taxon>
        <taxon>Archosauria</taxon>
        <taxon>Dinosauria</taxon>
        <taxon>Saurischia</taxon>
        <taxon>Theropoda</taxon>
        <taxon>Coelurosauria</taxon>
        <taxon>Aves</taxon>
        <taxon>Neognathae</taxon>
        <taxon>Neoaves</taxon>
        <taxon>Aequornithes</taxon>
        <taxon>Pelecaniformes</taxon>
        <taxon>Threskiornithidae</taxon>
        <taxon>Nipponia</taxon>
    </lineage>
</organism>
<dbReference type="InterPro" id="IPR016024">
    <property type="entry name" value="ARM-type_fold"/>
</dbReference>
<reference evidence="1 2" key="1">
    <citation type="submission" date="2014-04" db="EMBL/GenBank/DDBJ databases">
        <title>Genome evolution of avian class.</title>
        <authorList>
            <person name="Zhang G."/>
            <person name="Li C."/>
        </authorList>
    </citation>
    <scope>NUCLEOTIDE SEQUENCE [LARGE SCALE GENOMIC DNA]</scope>
    <source>
        <strain evidence="1">BGI_Y956</strain>
    </source>
</reference>
<name>A0A091VVE6_NIPNI</name>
<feature type="non-terminal residue" evidence="1">
    <location>
        <position position="161"/>
    </location>
</feature>
<dbReference type="Gene3D" id="1.25.10.10">
    <property type="entry name" value="Leucine-rich Repeat Variant"/>
    <property type="match status" value="1"/>
</dbReference>
<dbReference type="AlphaFoldDB" id="A0A091VVE6"/>
<accession>A0A091VVE6</accession>
<dbReference type="EMBL" id="KL410062">
    <property type="protein sequence ID" value="KFQ93643.1"/>
    <property type="molecule type" value="Genomic_DNA"/>
</dbReference>
<proteinExistence type="predicted"/>
<evidence type="ECO:0000313" key="2">
    <source>
        <dbReference type="Proteomes" id="UP000053283"/>
    </source>
</evidence>
<sequence length="161" mass="18041">MLLSVHKTDPVIVGHAACIIKNLSLSKTRQRIIESPCIEGLLQTMLSTDIQEDSLHYVTSCLAELAKQEGATLRMVQWMDEPLTKCLVRLAGQLEHTEASFQAASIIKYTIGHEKMLLLLKHHVGEIQAYLKNFLTHQEIRFQQLGISTFCGLREGTSSLP</sequence>
<dbReference type="eggNOG" id="KOG4224">
    <property type="taxonomic scope" value="Eukaryota"/>
</dbReference>
<dbReference type="STRING" id="128390.A0A091VVE6"/>
<dbReference type="SUPFAM" id="SSF48371">
    <property type="entry name" value="ARM repeat"/>
    <property type="match status" value="1"/>
</dbReference>
<dbReference type="InterPro" id="IPR011989">
    <property type="entry name" value="ARM-like"/>
</dbReference>
<evidence type="ECO:0000313" key="1">
    <source>
        <dbReference type="EMBL" id="KFQ93643.1"/>
    </source>
</evidence>
<dbReference type="Proteomes" id="UP000053283">
    <property type="component" value="Unassembled WGS sequence"/>
</dbReference>
<protein>
    <submittedName>
        <fullName evidence="1">Uncharacterized protein</fullName>
    </submittedName>
</protein>
<gene>
    <name evidence="1" type="ORF">Y956_00332</name>
</gene>